<sequence>MKRVPQSVALCAGELVGFPFSGKRTREDFEQVTEYFVPLCGFEHLFLTATKTSHVFHQFVVSPFISLKGALFFFRTSGAFELSYRHHRYSHTQAAEAAGNPA</sequence>
<name>A0AAW1L8I2_POPJA</name>
<dbReference type="AlphaFoldDB" id="A0AAW1L8I2"/>
<evidence type="ECO:0000313" key="2">
    <source>
        <dbReference type="Proteomes" id="UP001458880"/>
    </source>
</evidence>
<keyword evidence="2" id="KW-1185">Reference proteome</keyword>
<protein>
    <submittedName>
        <fullName evidence="1">Uncharacterized protein</fullName>
    </submittedName>
</protein>
<evidence type="ECO:0000313" key="1">
    <source>
        <dbReference type="EMBL" id="KAK9729750.1"/>
    </source>
</evidence>
<gene>
    <name evidence="1" type="ORF">QE152_g15776</name>
</gene>
<reference evidence="1 2" key="1">
    <citation type="journal article" date="2024" name="BMC Genomics">
        <title>De novo assembly and annotation of Popillia japonica's genome with initial clues to its potential as an invasive pest.</title>
        <authorList>
            <person name="Cucini C."/>
            <person name="Boschi S."/>
            <person name="Funari R."/>
            <person name="Cardaioli E."/>
            <person name="Iannotti N."/>
            <person name="Marturano G."/>
            <person name="Paoli F."/>
            <person name="Bruttini M."/>
            <person name="Carapelli A."/>
            <person name="Frati F."/>
            <person name="Nardi F."/>
        </authorList>
    </citation>
    <scope>NUCLEOTIDE SEQUENCE [LARGE SCALE GENOMIC DNA]</scope>
    <source>
        <strain evidence="1">DMR45628</strain>
    </source>
</reference>
<comment type="caution">
    <text evidence="1">The sequence shown here is derived from an EMBL/GenBank/DDBJ whole genome shotgun (WGS) entry which is preliminary data.</text>
</comment>
<proteinExistence type="predicted"/>
<organism evidence="1 2">
    <name type="scientific">Popillia japonica</name>
    <name type="common">Japanese beetle</name>
    <dbReference type="NCBI Taxonomy" id="7064"/>
    <lineage>
        <taxon>Eukaryota</taxon>
        <taxon>Metazoa</taxon>
        <taxon>Ecdysozoa</taxon>
        <taxon>Arthropoda</taxon>
        <taxon>Hexapoda</taxon>
        <taxon>Insecta</taxon>
        <taxon>Pterygota</taxon>
        <taxon>Neoptera</taxon>
        <taxon>Endopterygota</taxon>
        <taxon>Coleoptera</taxon>
        <taxon>Polyphaga</taxon>
        <taxon>Scarabaeiformia</taxon>
        <taxon>Scarabaeidae</taxon>
        <taxon>Rutelinae</taxon>
        <taxon>Popillia</taxon>
    </lineage>
</organism>
<dbReference type="EMBL" id="JASPKY010000158">
    <property type="protein sequence ID" value="KAK9729750.1"/>
    <property type="molecule type" value="Genomic_DNA"/>
</dbReference>
<accession>A0AAW1L8I2</accession>
<dbReference type="Proteomes" id="UP001458880">
    <property type="component" value="Unassembled WGS sequence"/>
</dbReference>